<evidence type="ECO:0008006" key="3">
    <source>
        <dbReference type="Google" id="ProtNLM"/>
    </source>
</evidence>
<proteinExistence type="predicted"/>
<organism evidence="1 2">
    <name type="scientific">Nitratireductor aquimarinus</name>
    <dbReference type="NCBI Taxonomy" id="889300"/>
    <lineage>
        <taxon>Bacteria</taxon>
        <taxon>Pseudomonadati</taxon>
        <taxon>Pseudomonadota</taxon>
        <taxon>Alphaproteobacteria</taxon>
        <taxon>Hyphomicrobiales</taxon>
        <taxon>Phyllobacteriaceae</taxon>
        <taxon>Nitratireductor</taxon>
    </lineage>
</organism>
<name>A0ABU4AN40_9HYPH</name>
<sequence length="202" mass="21135">MNKEAPAGDVGFLLQSGFVTRAMFGLLGSDGWRLAVSPDGLAFKDAIRTDEGSGLVSLPGNAKFLGFINYDQYVAADTWQTVAINNTLSNDQMSFDTGANRFTAPADGLYRFGASIGWKQNGANVPTAVKAKLVLNGVSDLCAPLVAGDVADLAVDGSETALHLHVMASLAAGDTVALAQLFSGLDGYVPATVTRFWGEWVA</sequence>
<evidence type="ECO:0000313" key="2">
    <source>
        <dbReference type="Proteomes" id="UP001185659"/>
    </source>
</evidence>
<dbReference type="Gene3D" id="2.60.120.40">
    <property type="match status" value="1"/>
</dbReference>
<dbReference type="InterPro" id="IPR008983">
    <property type="entry name" value="Tumour_necrosis_fac-like_dom"/>
</dbReference>
<gene>
    <name evidence="1" type="ORF">R2G56_15265</name>
</gene>
<reference evidence="1 2" key="1">
    <citation type="submission" date="2023-10" db="EMBL/GenBank/DDBJ databases">
        <authorList>
            <person name="Venkata Ramana C."/>
            <person name="Sasikala C."/>
            <person name="Dhurka M."/>
        </authorList>
    </citation>
    <scope>NUCLEOTIDE SEQUENCE [LARGE SCALE GENOMIC DNA]</scope>
    <source>
        <strain evidence="1 2">KCTC 32151</strain>
    </source>
</reference>
<comment type="caution">
    <text evidence="1">The sequence shown here is derived from an EMBL/GenBank/DDBJ whole genome shotgun (WGS) entry which is preliminary data.</text>
</comment>
<accession>A0ABU4AN40</accession>
<dbReference type="EMBL" id="JAWLIP010000007">
    <property type="protein sequence ID" value="MDV6227657.1"/>
    <property type="molecule type" value="Genomic_DNA"/>
</dbReference>
<keyword evidence="2" id="KW-1185">Reference proteome</keyword>
<evidence type="ECO:0000313" key="1">
    <source>
        <dbReference type="EMBL" id="MDV6227657.1"/>
    </source>
</evidence>
<dbReference type="RefSeq" id="WP_317561855.1">
    <property type="nucleotide sequence ID" value="NZ_JAWLIP010000007.1"/>
</dbReference>
<dbReference type="Proteomes" id="UP001185659">
    <property type="component" value="Unassembled WGS sequence"/>
</dbReference>
<dbReference type="SUPFAM" id="SSF49842">
    <property type="entry name" value="TNF-like"/>
    <property type="match status" value="1"/>
</dbReference>
<protein>
    <recommendedName>
        <fullName evidence="3">C1q domain-containing protein</fullName>
    </recommendedName>
</protein>